<accession>A0A1I6RU37</accession>
<sequence length="310" mass="34738">MLKIPGKNFSRSVNTINIETNTLADWLEASLLFDENEVSKSDIVDILIEENICADGGQDLAHEIADRGWAEIGTRKRWGGVPDQLVIEGARIRDASDWRQDPTRAFFLVLSIQQYYSEWAERHRNFSVQGELFERVIEEICPGLLPGWRVVRAGWSPDNAVSIVNIVEELCGHLNTLGSLRLDLWVPDAAKDGGLDIVCYREFPDTREATPTYFLQCASGTNWRSKIHTPNADEWKTYLDAAVQPSTGIVAPFVIGTDEVRRAGLSGQITVFDRIRLLHATYDGNIELTEDLRADVVGWIEGKVGDIPTL</sequence>
<organism evidence="1 2">
    <name type="scientific">Sulfitobacter marinus</name>
    <dbReference type="NCBI Taxonomy" id="394264"/>
    <lineage>
        <taxon>Bacteria</taxon>
        <taxon>Pseudomonadati</taxon>
        <taxon>Pseudomonadota</taxon>
        <taxon>Alphaproteobacteria</taxon>
        <taxon>Rhodobacterales</taxon>
        <taxon>Roseobacteraceae</taxon>
        <taxon>Sulfitobacter</taxon>
    </lineage>
</organism>
<keyword evidence="2" id="KW-1185">Reference proteome</keyword>
<evidence type="ECO:0000313" key="1">
    <source>
        <dbReference type="EMBL" id="SFS67968.1"/>
    </source>
</evidence>
<dbReference type="Proteomes" id="UP000199239">
    <property type="component" value="Unassembled WGS sequence"/>
</dbReference>
<dbReference type="RefSeq" id="WP_093915704.1">
    <property type="nucleotide sequence ID" value="NZ_FPAJ01000002.1"/>
</dbReference>
<gene>
    <name evidence="1" type="ORF">SAMN04488040_1481</name>
</gene>
<dbReference type="AlphaFoldDB" id="A0A1I6RU37"/>
<protein>
    <submittedName>
        <fullName evidence="1">Uncharacterized protein</fullName>
    </submittedName>
</protein>
<dbReference type="EMBL" id="FPAJ01000002">
    <property type="protein sequence ID" value="SFS67968.1"/>
    <property type="molecule type" value="Genomic_DNA"/>
</dbReference>
<evidence type="ECO:0000313" key="2">
    <source>
        <dbReference type="Proteomes" id="UP000199239"/>
    </source>
</evidence>
<dbReference type="STRING" id="394264.SAMN04488040_1481"/>
<proteinExistence type="predicted"/>
<reference evidence="2" key="1">
    <citation type="submission" date="2016-10" db="EMBL/GenBank/DDBJ databases">
        <authorList>
            <person name="Varghese N."/>
            <person name="Submissions S."/>
        </authorList>
    </citation>
    <scope>NUCLEOTIDE SEQUENCE [LARGE SCALE GENOMIC DNA]</scope>
    <source>
        <strain evidence="2">DSM 23422</strain>
    </source>
</reference>
<dbReference type="OrthoDB" id="7801821at2"/>
<name>A0A1I6RU37_9RHOB</name>